<dbReference type="PANTHER" id="PTHR11764:SF49">
    <property type="entry name" value="ARABIDIOL SYNTHASE-RELATED"/>
    <property type="match status" value="1"/>
</dbReference>
<comment type="caution">
    <text evidence="3">The sequence shown here is derived from an EMBL/GenBank/DDBJ whole genome shotgun (WGS) entry which is preliminary data.</text>
</comment>
<protein>
    <recommendedName>
        <fullName evidence="2">Squalene cyclase C-terminal domain-containing protein</fullName>
    </recommendedName>
</protein>
<accession>A0ABQ7LNH7</accession>
<dbReference type="EMBL" id="JADBGQ010000007">
    <property type="protein sequence ID" value="KAG5388128.1"/>
    <property type="molecule type" value="Genomic_DNA"/>
</dbReference>
<dbReference type="Proteomes" id="UP000823674">
    <property type="component" value="Chromosome A08"/>
</dbReference>
<feature type="domain" description="Squalene cyclase C-terminal" evidence="2">
    <location>
        <begin position="7"/>
        <end position="68"/>
    </location>
</feature>
<proteinExistence type="predicted"/>
<evidence type="ECO:0000259" key="2">
    <source>
        <dbReference type="Pfam" id="PF13243"/>
    </source>
</evidence>
<dbReference type="PANTHER" id="PTHR11764">
    <property type="entry name" value="TERPENE CYCLASE/MUTASE FAMILY MEMBER"/>
    <property type="match status" value="1"/>
</dbReference>
<feature type="region of interest" description="Disordered" evidence="1">
    <location>
        <begin position="123"/>
        <end position="145"/>
    </location>
</feature>
<keyword evidence="4" id="KW-1185">Reference proteome</keyword>
<evidence type="ECO:0000313" key="3">
    <source>
        <dbReference type="EMBL" id="KAG5388128.1"/>
    </source>
</evidence>
<evidence type="ECO:0000256" key="1">
    <source>
        <dbReference type="SAM" id="MobiDB-lite"/>
    </source>
</evidence>
<reference evidence="3 4" key="1">
    <citation type="submission" date="2021-03" db="EMBL/GenBank/DDBJ databases">
        <authorList>
            <person name="King G.J."/>
            <person name="Bancroft I."/>
            <person name="Baten A."/>
            <person name="Bloomfield J."/>
            <person name="Borpatragohain P."/>
            <person name="He Z."/>
            <person name="Irish N."/>
            <person name="Irwin J."/>
            <person name="Liu K."/>
            <person name="Mauleon R.P."/>
            <person name="Moore J."/>
            <person name="Morris R."/>
            <person name="Ostergaard L."/>
            <person name="Wang B."/>
            <person name="Wells R."/>
        </authorList>
    </citation>
    <scope>NUCLEOTIDE SEQUENCE [LARGE SCALE GENOMIC DNA]</scope>
    <source>
        <strain evidence="3">R-o-18</strain>
        <tissue evidence="3">Leaf</tissue>
    </source>
</reference>
<dbReference type="Gene3D" id="1.50.10.20">
    <property type="match status" value="1"/>
</dbReference>
<dbReference type="InterPro" id="IPR018333">
    <property type="entry name" value="Squalene_cyclase"/>
</dbReference>
<dbReference type="InterPro" id="IPR032696">
    <property type="entry name" value="SQ_cyclase_C"/>
</dbReference>
<organism evidence="3 4">
    <name type="scientific">Brassica rapa subsp. trilocularis</name>
    <dbReference type="NCBI Taxonomy" id="1813537"/>
    <lineage>
        <taxon>Eukaryota</taxon>
        <taxon>Viridiplantae</taxon>
        <taxon>Streptophyta</taxon>
        <taxon>Embryophyta</taxon>
        <taxon>Tracheophyta</taxon>
        <taxon>Spermatophyta</taxon>
        <taxon>Magnoliopsida</taxon>
        <taxon>eudicotyledons</taxon>
        <taxon>Gunneridae</taxon>
        <taxon>Pentapetalae</taxon>
        <taxon>rosids</taxon>
        <taxon>malvids</taxon>
        <taxon>Brassicales</taxon>
        <taxon>Brassicaceae</taxon>
        <taxon>Brassiceae</taxon>
        <taxon>Brassica</taxon>
    </lineage>
</organism>
<evidence type="ECO:0000313" key="4">
    <source>
        <dbReference type="Proteomes" id="UP000823674"/>
    </source>
</evidence>
<sequence length="186" mass="20607">MFPGHRKEEVESFIRKGIKYIESFQRPDGSWYGNWGVCFIFGTFNAVRGLVAAGKTYSNCDAIRRATQISWSFLVESVMAKFCVYLLVASHRISSLARRCESFQDRRRTREGGAVKRCNQAKKEVDGSRSGGFPAKPEPFSSDPETSIATQGCTCRSSVKPLCYGIATAMTVANSNDIARNHSIGL</sequence>
<name>A0ABQ7LNH7_BRACM</name>
<dbReference type="SUPFAM" id="SSF81853">
    <property type="entry name" value="Family 10 polysaccharide lyase"/>
    <property type="match status" value="1"/>
</dbReference>
<dbReference type="Pfam" id="PF13243">
    <property type="entry name" value="SQHop_cyclase_C"/>
    <property type="match status" value="1"/>
</dbReference>
<gene>
    <name evidence="3" type="primary">A08p005600.1_BraROA</name>
    <name evidence="3" type="ORF">IGI04_029669</name>
</gene>